<dbReference type="PROSITE" id="PS50920">
    <property type="entry name" value="SOLCAR"/>
    <property type="match status" value="3"/>
</dbReference>
<dbReference type="InterPro" id="IPR023395">
    <property type="entry name" value="MCP_dom_sf"/>
</dbReference>
<protein>
    <submittedName>
        <fullName evidence="11">Uncharacterized protein</fullName>
    </submittedName>
</protein>
<keyword evidence="3 10" id="KW-0813">Transport</keyword>
<reference evidence="11 12" key="1">
    <citation type="journal article" date="2023" name="Sci. Data">
        <title>Genome assembly of the Korean intertidal mud-creeper Batillaria attramentaria.</title>
        <authorList>
            <person name="Patra A.K."/>
            <person name="Ho P.T."/>
            <person name="Jun S."/>
            <person name="Lee S.J."/>
            <person name="Kim Y."/>
            <person name="Won Y.J."/>
        </authorList>
    </citation>
    <scope>NUCLEOTIDE SEQUENCE [LARGE SCALE GENOMIC DNA]</scope>
    <source>
        <strain evidence="11">Wonlab-2016</strain>
    </source>
</reference>
<evidence type="ECO:0000256" key="3">
    <source>
        <dbReference type="ARBA" id="ARBA00022448"/>
    </source>
</evidence>
<feature type="repeat" description="Solcar" evidence="9">
    <location>
        <begin position="215"/>
        <end position="301"/>
    </location>
</feature>
<comment type="caution">
    <text evidence="11">The sequence shown here is derived from an EMBL/GenBank/DDBJ whole genome shotgun (WGS) entry which is preliminary data.</text>
</comment>
<keyword evidence="12" id="KW-1185">Reference proteome</keyword>
<dbReference type="EMBL" id="JACVVK020000005">
    <property type="protein sequence ID" value="KAK7507016.1"/>
    <property type="molecule type" value="Genomic_DNA"/>
</dbReference>
<keyword evidence="4 9" id="KW-0812">Transmembrane</keyword>
<evidence type="ECO:0000256" key="9">
    <source>
        <dbReference type="PROSITE-ProRule" id="PRU00282"/>
    </source>
</evidence>
<keyword evidence="5" id="KW-0677">Repeat</keyword>
<evidence type="ECO:0000256" key="5">
    <source>
        <dbReference type="ARBA" id="ARBA00022737"/>
    </source>
</evidence>
<comment type="subcellular location">
    <subcellularLocation>
        <location evidence="1">Mitochondrion membrane</location>
        <topology evidence="1">Multi-pass membrane protein</topology>
    </subcellularLocation>
</comment>
<comment type="similarity">
    <text evidence="2 10">Belongs to the mitochondrial carrier (TC 2.A.29) family.</text>
</comment>
<keyword evidence="8 9" id="KW-0472">Membrane</keyword>
<dbReference type="Pfam" id="PF00153">
    <property type="entry name" value="Mito_carr"/>
    <property type="match status" value="3"/>
</dbReference>
<feature type="repeat" description="Solcar" evidence="9">
    <location>
        <begin position="105"/>
        <end position="206"/>
    </location>
</feature>
<dbReference type="PANTHER" id="PTHR45624">
    <property type="entry name" value="MITOCHONDRIAL BASIC AMINO ACIDS TRANSPORTER-RELATED"/>
    <property type="match status" value="1"/>
</dbReference>
<evidence type="ECO:0000256" key="8">
    <source>
        <dbReference type="ARBA" id="ARBA00023136"/>
    </source>
</evidence>
<evidence type="ECO:0000313" key="11">
    <source>
        <dbReference type="EMBL" id="KAK7507016.1"/>
    </source>
</evidence>
<accession>A0ABD0M6N1</accession>
<dbReference type="Proteomes" id="UP001519460">
    <property type="component" value="Unassembled WGS sequence"/>
</dbReference>
<evidence type="ECO:0000256" key="7">
    <source>
        <dbReference type="ARBA" id="ARBA00023128"/>
    </source>
</evidence>
<evidence type="ECO:0000256" key="10">
    <source>
        <dbReference type="RuleBase" id="RU000488"/>
    </source>
</evidence>
<dbReference type="AlphaFoldDB" id="A0ABD0M6N1"/>
<evidence type="ECO:0000256" key="2">
    <source>
        <dbReference type="ARBA" id="ARBA00006375"/>
    </source>
</evidence>
<dbReference type="SUPFAM" id="SSF103506">
    <property type="entry name" value="Mitochondrial carrier"/>
    <property type="match status" value="1"/>
</dbReference>
<evidence type="ECO:0000256" key="1">
    <source>
        <dbReference type="ARBA" id="ARBA00004225"/>
    </source>
</evidence>
<proteinExistence type="inferred from homology"/>
<dbReference type="Gene3D" id="1.50.40.10">
    <property type="entry name" value="Mitochondrial carrier domain"/>
    <property type="match status" value="1"/>
</dbReference>
<keyword evidence="6" id="KW-1133">Transmembrane helix</keyword>
<dbReference type="PANTHER" id="PTHR45624:SF10">
    <property type="entry name" value="SLC (SOLUTE CARRIER) HOMOLOG"/>
    <property type="match status" value="1"/>
</dbReference>
<evidence type="ECO:0000313" key="12">
    <source>
        <dbReference type="Proteomes" id="UP001519460"/>
    </source>
</evidence>
<keyword evidence="7" id="KW-0496">Mitochondrion</keyword>
<dbReference type="GO" id="GO:0031966">
    <property type="term" value="C:mitochondrial membrane"/>
    <property type="evidence" value="ECO:0007669"/>
    <property type="project" value="UniProtKB-SubCell"/>
</dbReference>
<dbReference type="InterPro" id="IPR018108">
    <property type="entry name" value="MCP_transmembrane"/>
</dbReference>
<sequence>MSGTGAGTNVINDYIAGAIGGCAGMAVGHPLDTVKVQMQTQPANNLYKGTWDCIQNIANLNLSKGFFRGLSWPLMSYAFMNSIFFGCYGHVLQWFGHHERECEEPLHPQVFAAGCLATAPTVFISCPIDVIKVTMQAQIKHETPGVLEDGVTELSQKFYRGPIEAAIDIFKQSGMRGLFRGFWTQMARDSPANGVYMISYELASYEAAKYLPNVPPQLINFMCGGVSGVLSWIPIMPFDVIKSRIQADAHRELYKGFWDCARKSYAEEGYIVFWRGSVAVGVRAFPVNAVTLMVYSDILKWMNDLDW</sequence>
<name>A0ABD0M6N1_9CAEN</name>
<gene>
    <name evidence="11" type="ORF">BaRGS_00001867</name>
</gene>
<feature type="repeat" description="Solcar" evidence="9">
    <location>
        <begin position="8"/>
        <end position="94"/>
    </location>
</feature>
<dbReference type="InterPro" id="IPR050567">
    <property type="entry name" value="Mitochondrial_Carrier"/>
</dbReference>
<organism evidence="11 12">
    <name type="scientific">Batillaria attramentaria</name>
    <dbReference type="NCBI Taxonomy" id="370345"/>
    <lineage>
        <taxon>Eukaryota</taxon>
        <taxon>Metazoa</taxon>
        <taxon>Spiralia</taxon>
        <taxon>Lophotrochozoa</taxon>
        <taxon>Mollusca</taxon>
        <taxon>Gastropoda</taxon>
        <taxon>Caenogastropoda</taxon>
        <taxon>Sorbeoconcha</taxon>
        <taxon>Cerithioidea</taxon>
        <taxon>Batillariidae</taxon>
        <taxon>Batillaria</taxon>
    </lineage>
</organism>
<evidence type="ECO:0000256" key="6">
    <source>
        <dbReference type="ARBA" id="ARBA00022989"/>
    </source>
</evidence>
<evidence type="ECO:0000256" key="4">
    <source>
        <dbReference type="ARBA" id="ARBA00022692"/>
    </source>
</evidence>